<dbReference type="STRING" id="1684307.A0A316U954"/>
<keyword evidence="3" id="KW-1185">Reference proteome</keyword>
<protein>
    <submittedName>
        <fullName evidence="2">Alpha/beta-hydrolase</fullName>
    </submittedName>
</protein>
<evidence type="ECO:0000313" key="2">
    <source>
        <dbReference type="EMBL" id="PWN21797.1"/>
    </source>
</evidence>
<dbReference type="Proteomes" id="UP000245942">
    <property type="component" value="Unassembled WGS sequence"/>
</dbReference>
<organism evidence="2 3">
    <name type="scientific">Pseudomicrostroma glucosiphilum</name>
    <dbReference type="NCBI Taxonomy" id="1684307"/>
    <lineage>
        <taxon>Eukaryota</taxon>
        <taxon>Fungi</taxon>
        <taxon>Dikarya</taxon>
        <taxon>Basidiomycota</taxon>
        <taxon>Ustilaginomycotina</taxon>
        <taxon>Exobasidiomycetes</taxon>
        <taxon>Microstromatales</taxon>
        <taxon>Microstromatales incertae sedis</taxon>
        <taxon>Pseudomicrostroma</taxon>
    </lineage>
</organism>
<feature type="domain" description="AB hydrolase-1" evidence="1">
    <location>
        <begin position="74"/>
        <end position="351"/>
    </location>
</feature>
<evidence type="ECO:0000259" key="1">
    <source>
        <dbReference type="Pfam" id="PF00561"/>
    </source>
</evidence>
<dbReference type="Gene3D" id="3.40.50.1820">
    <property type="entry name" value="alpha/beta hydrolase"/>
    <property type="match status" value="1"/>
</dbReference>
<evidence type="ECO:0000313" key="3">
    <source>
        <dbReference type="Proteomes" id="UP000245942"/>
    </source>
</evidence>
<accession>A0A316U954</accession>
<keyword evidence="2" id="KW-0378">Hydrolase</keyword>
<sequence>MPLDISPPPTSVFRPSIPHLPSFPYEVHYDYFGSLRYAYIDESPALVWDTQTGKQVDEAVLRRHEPDAIVEQELVVCLHGEPTWSYLYRKMIPGFLYAPPAPRSQSSGPRYIKRRLLAPDFIGFGRSDKPTDDAYYTWESHRAWLLDFVSKHVVSHSRRSSARVTLVVQDWGGILGLILPVLFPYVFTHMIVMNTALGLGVEPTKGWIAFRDFMAKYSDVDIGNLLKRGTPVSEEEMNAYRAPFAGPGGGEKAKGGVRRFPQLVPIKPWQEGVAESHAALNYYANLCPILESDSTGKGEKRRPLQVFVCIGESDPVLGTGVMDQLSQAAWGKRLGFWRTTIPEAGHFVQEWASHIPQLSDIAWSSKEGSVSFDEDKEGKTRTWAAEWRQPELKADARMGAKL</sequence>
<dbReference type="InterPro" id="IPR029058">
    <property type="entry name" value="AB_hydrolase_fold"/>
</dbReference>
<proteinExistence type="predicted"/>
<dbReference type="OrthoDB" id="3363226at2759"/>
<dbReference type="GeneID" id="37013815"/>
<reference evidence="2 3" key="1">
    <citation type="journal article" date="2018" name="Mol. Biol. Evol.">
        <title>Broad Genomic Sampling Reveals a Smut Pathogenic Ancestry of the Fungal Clade Ustilaginomycotina.</title>
        <authorList>
            <person name="Kijpornyongpan T."/>
            <person name="Mondo S.J."/>
            <person name="Barry K."/>
            <person name="Sandor L."/>
            <person name="Lee J."/>
            <person name="Lipzen A."/>
            <person name="Pangilinan J."/>
            <person name="LaButti K."/>
            <person name="Hainaut M."/>
            <person name="Henrissat B."/>
            <person name="Grigoriev I.V."/>
            <person name="Spatafora J.W."/>
            <person name="Aime M.C."/>
        </authorList>
    </citation>
    <scope>NUCLEOTIDE SEQUENCE [LARGE SCALE GENOMIC DNA]</scope>
    <source>
        <strain evidence="2 3">MCA 4718</strain>
    </source>
</reference>
<dbReference type="SUPFAM" id="SSF53474">
    <property type="entry name" value="alpha/beta-Hydrolases"/>
    <property type="match status" value="1"/>
</dbReference>
<dbReference type="GO" id="GO:0016787">
    <property type="term" value="F:hydrolase activity"/>
    <property type="evidence" value="ECO:0007669"/>
    <property type="project" value="UniProtKB-KW"/>
</dbReference>
<dbReference type="EMBL" id="KZ819324">
    <property type="protein sequence ID" value="PWN21797.1"/>
    <property type="molecule type" value="Genomic_DNA"/>
</dbReference>
<name>A0A316U954_9BASI</name>
<dbReference type="Pfam" id="PF00561">
    <property type="entry name" value="Abhydrolase_1"/>
    <property type="match status" value="1"/>
</dbReference>
<dbReference type="InterPro" id="IPR000073">
    <property type="entry name" value="AB_hydrolase_1"/>
</dbReference>
<gene>
    <name evidence="2" type="ORF">BCV69DRAFT_281722</name>
</gene>
<dbReference type="RefSeq" id="XP_025348957.1">
    <property type="nucleotide sequence ID" value="XM_025492081.1"/>
</dbReference>
<dbReference type="AlphaFoldDB" id="A0A316U954"/>
<dbReference type="PANTHER" id="PTHR43329">
    <property type="entry name" value="EPOXIDE HYDROLASE"/>
    <property type="match status" value="1"/>
</dbReference>